<dbReference type="PANTHER" id="PTHR33240">
    <property type="entry name" value="OS08G0508500 PROTEIN"/>
    <property type="match status" value="1"/>
</dbReference>
<evidence type="ECO:0000313" key="1">
    <source>
        <dbReference type="EMBL" id="KAL2466032.1"/>
    </source>
</evidence>
<comment type="caution">
    <text evidence="1">The sequence shown here is derived from an EMBL/GenBank/DDBJ whole genome shotgun (WGS) entry which is preliminary data.</text>
</comment>
<dbReference type="SUPFAM" id="SSF56672">
    <property type="entry name" value="DNA/RNA polymerases"/>
    <property type="match status" value="1"/>
</dbReference>
<protein>
    <submittedName>
        <fullName evidence="1">Uncharacterized protein</fullName>
    </submittedName>
</protein>
<accession>A0ABD1PQ53</accession>
<dbReference type="InterPro" id="IPR043502">
    <property type="entry name" value="DNA/RNA_pol_sf"/>
</dbReference>
<organism evidence="1 2">
    <name type="scientific">Abeliophyllum distichum</name>
    <dbReference type="NCBI Taxonomy" id="126358"/>
    <lineage>
        <taxon>Eukaryota</taxon>
        <taxon>Viridiplantae</taxon>
        <taxon>Streptophyta</taxon>
        <taxon>Embryophyta</taxon>
        <taxon>Tracheophyta</taxon>
        <taxon>Spermatophyta</taxon>
        <taxon>Magnoliopsida</taxon>
        <taxon>eudicotyledons</taxon>
        <taxon>Gunneridae</taxon>
        <taxon>Pentapetalae</taxon>
        <taxon>asterids</taxon>
        <taxon>lamiids</taxon>
        <taxon>Lamiales</taxon>
        <taxon>Oleaceae</taxon>
        <taxon>Forsythieae</taxon>
        <taxon>Abeliophyllum</taxon>
    </lineage>
</organism>
<dbReference type="PANTHER" id="PTHR33240:SF15">
    <property type="entry name" value="GAG-PRO-LIKE PROTEIN"/>
    <property type="match status" value="1"/>
</dbReference>
<dbReference type="Proteomes" id="UP001604336">
    <property type="component" value="Unassembled WGS sequence"/>
</dbReference>
<sequence length="278" mass="32675">MKKTAKNVGDLSKNNIMIQEFNQNGQQAIGMIRLKLQIGELYFSALFHVIDDKSSYKFLLGHVWLHETGVVPSTWNQYFKYSRDGEVKYVVAESKPFLKEESYFADAKFYSEELMVDATTRFEVLSFVDGSLGYNQIRMNPKDEELTRFRIPRAKKLRHYMLAYTINLVTKIDSLKYIMSRSILSGRIGKWALLLSEFDIKFIPPKAVKRQVLTYFLVDHPILVEWKLLEDFPAKKFFTLKLYLHRGYSWIVQLEDMVLKQELYLLLSMIKSCPIHLL</sequence>
<name>A0ABD1PQ53_9LAMI</name>
<reference evidence="2" key="1">
    <citation type="submission" date="2024-07" db="EMBL/GenBank/DDBJ databases">
        <title>Two chromosome-level genome assemblies of Korean endemic species Abeliophyllum distichum and Forsythia ovata (Oleaceae).</title>
        <authorList>
            <person name="Jang H."/>
        </authorList>
    </citation>
    <scope>NUCLEOTIDE SEQUENCE [LARGE SCALE GENOMIC DNA]</scope>
</reference>
<evidence type="ECO:0000313" key="2">
    <source>
        <dbReference type="Proteomes" id="UP001604336"/>
    </source>
</evidence>
<dbReference type="AlphaFoldDB" id="A0ABD1PQ53"/>
<proteinExistence type="predicted"/>
<dbReference type="EMBL" id="JBFOLK010000013">
    <property type="protein sequence ID" value="KAL2466032.1"/>
    <property type="molecule type" value="Genomic_DNA"/>
</dbReference>
<gene>
    <name evidence="1" type="ORF">Adt_41883</name>
</gene>
<keyword evidence="2" id="KW-1185">Reference proteome</keyword>